<dbReference type="EMBL" id="CP017146">
    <property type="protein sequence ID" value="QHO70792.1"/>
    <property type="molecule type" value="Genomic_DNA"/>
</dbReference>
<keyword evidence="1" id="KW-1133">Transmembrane helix</keyword>
<evidence type="ECO:0000313" key="3">
    <source>
        <dbReference type="EMBL" id="QHO70792.1"/>
    </source>
</evidence>
<feature type="transmembrane region" description="Helical" evidence="1">
    <location>
        <begin position="24"/>
        <end position="44"/>
    </location>
</feature>
<dbReference type="Pfam" id="PF25976">
    <property type="entry name" value="LpqB_N"/>
    <property type="match status" value="1"/>
</dbReference>
<gene>
    <name evidence="3" type="ORF">BHD05_15190</name>
</gene>
<evidence type="ECO:0000313" key="4">
    <source>
        <dbReference type="Proteomes" id="UP000464507"/>
    </source>
</evidence>
<dbReference type="InterPro" id="IPR059026">
    <property type="entry name" value="LpqB_N"/>
</dbReference>
<evidence type="ECO:0000259" key="2">
    <source>
        <dbReference type="Pfam" id="PF25976"/>
    </source>
</evidence>
<evidence type="ECO:0000256" key="1">
    <source>
        <dbReference type="SAM" id="Phobius"/>
    </source>
</evidence>
<dbReference type="OrthoDB" id="5118128at2"/>
<dbReference type="Proteomes" id="UP000464507">
    <property type="component" value="Chromosome"/>
</dbReference>
<accession>A0A7L5AL22</accession>
<proteinExistence type="predicted"/>
<feature type="domain" description="Lipoprotein LpqB N-terminal" evidence="2">
    <location>
        <begin position="55"/>
        <end position="160"/>
    </location>
</feature>
<dbReference type="KEGG" id="mant:BHD05_15190"/>
<dbReference type="RefSeq" id="WP_161887183.1">
    <property type="nucleotide sequence ID" value="NZ_CP017146.1"/>
</dbReference>
<keyword evidence="1" id="KW-0812">Transmembrane</keyword>
<protein>
    <recommendedName>
        <fullName evidence="2">Lipoprotein LpqB N-terminal domain-containing protein</fullName>
    </recommendedName>
</protein>
<organism evidence="3 4">
    <name type="scientific">Marisediminicola antarctica</name>
    <dbReference type="NCBI Taxonomy" id="674079"/>
    <lineage>
        <taxon>Bacteria</taxon>
        <taxon>Bacillati</taxon>
        <taxon>Actinomycetota</taxon>
        <taxon>Actinomycetes</taxon>
        <taxon>Micrococcales</taxon>
        <taxon>Microbacteriaceae</taxon>
        <taxon>Marisediminicola</taxon>
    </lineage>
</organism>
<dbReference type="AlphaFoldDB" id="A0A7L5AL22"/>
<keyword evidence="4" id="KW-1185">Reference proteome</keyword>
<name>A0A7L5AL22_9MICO</name>
<sequence>MDNESGSGAAPHADDPAGPRRDRALWAIVSVIAALVIVALVVVLTRGAPELLDADTPEGVVQRYSAAVIAGDERGATEYLSPDVADDCDPFGSATTENLRVALVSTTQRDDTADVRVSITTIYENGPFGIDEQEFQDDFDLVSIDGTWLIEGAPWPLTICRMLP</sequence>
<keyword evidence="1" id="KW-0472">Membrane</keyword>
<reference evidence="3 4" key="1">
    <citation type="submission" date="2016-09" db="EMBL/GenBank/DDBJ databases">
        <title>Complete genome sequence of microbes from the polar regions.</title>
        <authorList>
            <person name="Liao L."/>
            <person name="Chen B."/>
        </authorList>
    </citation>
    <scope>NUCLEOTIDE SEQUENCE [LARGE SCALE GENOMIC DNA]</scope>
    <source>
        <strain evidence="3 4">ZS314</strain>
    </source>
</reference>